<evidence type="ECO:0000313" key="4">
    <source>
        <dbReference type="Proteomes" id="UP001549112"/>
    </source>
</evidence>
<protein>
    <submittedName>
        <fullName evidence="3">Outer membrane autotransporter protein</fullName>
    </submittedName>
</protein>
<feature type="compositionally biased region" description="Acidic residues" evidence="1">
    <location>
        <begin position="702"/>
        <end position="722"/>
    </location>
</feature>
<proteinExistence type="predicted"/>
<dbReference type="SUPFAM" id="SSF103515">
    <property type="entry name" value="Autotransporter"/>
    <property type="match status" value="1"/>
</dbReference>
<dbReference type="EMBL" id="JBEPLT010000012">
    <property type="protein sequence ID" value="MET3560520.1"/>
    <property type="molecule type" value="Genomic_DNA"/>
</dbReference>
<dbReference type="SUPFAM" id="SSF51126">
    <property type="entry name" value="Pectin lyase-like"/>
    <property type="match status" value="2"/>
</dbReference>
<feature type="compositionally biased region" description="Polar residues" evidence="1">
    <location>
        <begin position="803"/>
        <end position="812"/>
    </location>
</feature>
<dbReference type="NCBIfam" id="TIGR01414">
    <property type="entry name" value="autotrans_barl"/>
    <property type="match status" value="2"/>
</dbReference>
<comment type="caution">
    <text evidence="3">The sequence shown here is derived from an EMBL/GenBank/DDBJ whole genome shotgun (WGS) entry which is preliminary data.</text>
</comment>
<evidence type="ECO:0000256" key="1">
    <source>
        <dbReference type="SAM" id="MobiDB-lite"/>
    </source>
</evidence>
<dbReference type="Gene3D" id="2.160.20.20">
    <property type="match status" value="2"/>
</dbReference>
<organism evidence="3 4">
    <name type="scientific">Bartonella japonica</name>
    <dbReference type="NCBI Taxonomy" id="357761"/>
    <lineage>
        <taxon>Bacteria</taxon>
        <taxon>Pseudomonadati</taxon>
        <taxon>Pseudomonadota</taxon>
        <taxon>Alphaproteobacteria</taxon>
        <taxon>Hyphomicrobiales</taxon>
        <taxon>Bartonellaceae</taxon>
        <taxon>Bartonella</taxon>
    </lineage>
</organism>
<dbReference type="InterPro" id="IPR006315">
    <property type="entry name" value="OM_autotransptr_brl_dom"/>
</dbReference>
<evidence type="ECO:0000313" key="3">
    <source>
        <dbReference type="EMBL" id="MET3560520.1"/>
    </source>
</evidence>
<feature type="compositionally biased region" description="Low complexity" evidence="1">
    <location>
        <begin position="723"/>
        <end position="748"/>
    </location>
</feature>
<sequence length="1734" mass="184212">MINVFKNRTRLCALTTSVLFFFQGVNFYVTDSRAEAADGNECKIERKKSNNGGNPIEFSPVVCKDGEKHKMGWGIINVDKFGDNALHVEGKEINGQGGDVGEDIISTKTQGENKFFKRTTVKAKNVSMKEENIGPMKLQYNTMGVASAVFAELNGHIELEELKIRGFLYGIEAEDGGIVSMKKGGISAFVEGVRSDGGSFVSLDKTDVEVSLNKELSEQNNVELEKMGLFSAGKSGIVMKSGSLTFPEGGIGVASESGGFVSLEEVDINIKKAEKSENADSVLFYLNGGFVSLHKGKFSDSSNSDASVALWIRDSINNDGSAEYESVVPVSVAEEIEKKHLPIFSGIRPLLRSGSTNSLPSDLKDRIGRSRAVFESSDITINGNSSYGIHFDGSDDNNGYIKKKDTIYTVLLKGTTLKVPDSAAIYSDGMWGAVIVKEKSVLSGDLLLRTKQNAESNLSIFVDNSEISGEIHLEKDTKSALYLSNNSKWNLTKSKGNHQVTCNITGSCVSSINLSDSSIMFNSQNGNNAQKVYQTLRIGNGNGKSVVYSSAGDSKVYLNVNLGLNNAANSQISDRLLIHGDVSGKTTIHVSDDSGNIESNAHKHHSIPVVQVYGKAKKDSFVLSGGYVTLGGDPYKYVLHAYGPEVPPKMGYFDKTLLPGSTEVWDFRLEDEHYTPLVYAYNDNSHAVSIPGRSLLSVSSTDDVENGESGVEDSETDVEDSETGNSEVSSVDPSSSASVSSEISEGVENGVPSAPVTAKPAPTQAGASSSSRGRVLLSSSGGSGTSKDVSSSSATSVDTSGKTGSSGRSDTSPVARVDGSSGKENISVSCNDIKKSDARSAETSYVCSGGEPKKIQNLVVASKDEKPAMHVKNTTVDLESADISGKPYSGTSLSEIEPVGSVLAEEGGKVVLNKKSAIKSSMIGLETRNGGEVKIIDGTISVHQVGALAKSGSSIHLNSTDISVEGPIAAAGLSSNGGEIIMNSGSISFTGGVAVNSDLGGSVKLSKVKIINGNKSAELDAAKKDEASAFLLSGGGSIDFVDGSVVTSTSALRIKGTDGSAVDTVSHRRKRSANVRSSMNRANVESSTVKVDGEKSYGIHFDGAESGRAGRQNRSAEFAQKKKPVGVTGEVSLKKTTFEVAKSVAIYANNSGGLVSLENKTILSGDSLLRVENSSNILVLAKNSIISGSAHIDSNSYAKIDLENGSEWILKRGKYSDLKAQDSQCVDSCVSSVSLVNSGIKFLSSETEGKYQTLQIGKGEGTVYKAQGEAVIYLNARLNPNDQSGEQVTDRLLIHGNVEGKTTVHVAATSGSAGGVKNGAHIAHSVPVIQVYGKAEKDSFQLKGGYIALQNSPYKYTLRSYGPETTSKQKSVHQRFMKDGGEFWDFRLENQYVKSNDSRGSRVGLSSLPKQVARSVVPQVPTYLLLPNSIFHAGLMDINNQNKQLEAVRISSGGTLEARESPALYLRGYGGNYRYASDLSALEYGYGGEIDYNGVEAGVLLQAIESVGNTVSFGVMGSYGKLSLQPLEVEQSQKSAFDKWTASAYGTVQHDAGFYVDGLFSYGLFKGDVLTLARGKTATLKGNPLSVSLTSGQSFATGYKGVVLEPQAQVVYQHLQFSKARDIDNFDIEMGTLDQWVARVGGRLSKLSAGSEGVNVVAFYGKLYFAHGFGGKQTVHFKDAFQLGAFGSSLEAGLGFNAKIDPKFSLHGDVLYQHKLNKAGFSGASFSGGVRYQF</sequence>
<reference evidence="3 4" key="1">
    <citation type="submission" date="2024-06" db="EMBL/GenBank/DDBJ databases">
        <title>Genomic Encyclopedia of Type Strains, Phase IV (KMG-IV): sequencing the most valuable type-strain genomes for metagenomic binning, comparative biology and taxonomic classification.</title>
        <authorList>
            <person name="Goeker M."/>
        </authorList>
    </citation>
    <scope>NUCLEOTIDE SEQUENCE [LARGE SCALE GENOMIC DNA]</scope>
    <source>
        <strain evidence="3 4">DSM 23650</strain>
    </source>
</reference>
<dbReference type="Proteomes" id="UP001549112">
    <property type="component" value="Unassembled WGS sequence"/>
</dbReference>
<dbReference type="InterPro" id="IPR043990">
    <property type="entry name" value="AC_1"/>
</dbReference>
<dbReference type="PROSITE" id="PS51208">
    <property type="entry name" value="AUTOTRANSPORTER"/>
    <property type="match status" value="1"/>
</dbReference>
<dbReference type="SMART" id="SM00869">
    <property type="entry name" value="Autotransporter"/>
    <property type="match status" value="1"/>
</dbReference>
<evidence type="ECO:0000259" key="2">
    <source>
        <dbReference type="PROSITE" id="PS51208"/>
    </source>
</evidence>
<dbReference type="InterPro" id="IPR005546">
    <property type="entry name" value="Autotransporte_beta"/>
</dbReference>
<dbReference type="Gene3D" id="2.40.128.130">
    <property type="entry name" value="Autotransporter beta-domain"/>
    <property type="match status" value="1"/>
</dbReference>
<feature type="compositionally biased region" description="Low complexity" evidence="1">
    <location>
        <begin position="766"/>
        <end position="802"/>
    </location>
</feature>
<dbReference type="InterPro" id="IPR012332">
    <property type="entry name" value="Autotransporter_pectin_lyase_C"/>
</dbReference>
<name>A0ABV2FPL8_9HYPH</name>
<feature type="domain" description="Autotransporter" evidence="2">
    <location>
        <begin position="1457"/>
        <end position="1734"/>
    </location>
</feature>
<accession>A0ABV2FPL8</accession>
<gene>
    <name evidence="3" type="ORF">ABID39_001221</name>
</gene>
<keyword evidence="4" id="KW-1185">Reference proteome</keyword>
<dbReference type="Pfam" id="PF18883">
    <property type="entry name" value="AC_1"/>
    <property type="match status" value="2"/>
</dbReference>
<dbReference type="InterPro" id="IPR011050">
    <property type="entry name" value="Pectin_lyase_fold/virulence"/>
</dbReference>
<dbReference type="Pfam" id="PF03797">
    <property type="entry name" value="Autotransporter"/>
    <property type="match status" value="1"/>
</dbReference>
<dbReference type="RefSeq" id="WP_354186967.1">
    <property type="nucleotide sequence ID" value="NZ_JBEPLT010000012.1"/>
</dbReference>
<dbReference type="InterPro" id="IPR036709">
    <property type="entry name" value="Autotransporte_beta_dom_sf"/>
</dbReference>
<feature type="region of interest" description="Disordered" evidence="1">
    <location>
        <begin position="699"/>
        <end position="828"/>
    </location>
</feature>